<dbReference type="GO" id="GO:0045724">
    <property type="term" value="P:positive regulation of cilium assembly"/>
    <property type="evidence" value="ECO:0007669"/>
    <property type="project" value="TreeGrafter"/>
</dbReference>
<evidence type="ECO:0000256" key="4">
    <source>
        <dbReference type="ARBA" id="ARBA00029452"/>
    </source>
</evidence>
<dbReference type="GO" id="GO:1903724">
    <property type="term" value="P:positive regulation of centriole elongation"/>
    <property type="evidence" value="ECO:0007669"/>
    <property type="project" value="TreeGrafter"/>
</dbReference>
<dbReference type="AlphaFoldDB" id="A0AAV2KJA8"/>
<proteinExistence type="inferred from homology"/>
<accession>A0AAV2KJA8</accession>
<keyword evidence="3" id="KW-0206">Cytoskeleton</keyword>
<reference evidence="7 8" key="1">
    <citation type="submission" date="2024-04" db="EMBL/GenBank/DDBJ databases">
        <authorList>
            <person name="Waldvogel A.-M."/>
            <person name="Schoenle A."/>
        </authorList>
    </citation>
    <scope>NUCLEOTIDE SEQUENCE [LARGE SCALE GENOMIC DNA]</scope>
</reference>
<dbReference type="InterPro" id="IPR033590">
    <property type="entry name" value="PPP1R35"/>
</dbReference>
<evidence type="ECO:0000313" key="8">
    <source>
        <dbReference type="Proteomes" id="UP001497482"/>
    </source>
</evidence>
<evidence type="ECO:0000256" key="1">
    <source>
        <dbReference type="ARBA" id="ARBA00004114"/>
    </source>
</evidence>
<comment type="similarity">
    <text evidence="4">Belongs to the PPP1R35 family.</text>
</comment>
<feature type="region of interest" description="Disordered" evidence="5">
    <location>
        <begin position="1"/>
        <end position="20"/>
    </location>
</feature>
<evidence type="ECO:0000313" key="7">
    <source>
        <dbReference type="EMBL" id="CAL1589952.1"/>
    </source>
</evidence>
<name>A0AAV2KJA8_KNICA</name>
<dbReference type="PANTHER" id="PTHR28625">
    <property type="entry name" value="PROTEIN PHOSPHATASE 1 REGULATORY SUBUNIT 35"/>
    <property type="match status" value="1"/>
</dbReference>
<organism evidence="7 8">
    <name type="scientific">Knipowitschia caucasica</name>
    <name type="common">Caucasian dwarf goby</name>
    <name type="synonym">Pomatoschistus caucasicus</name>
    <dbReference type="NCBI Taxonomy" id="637954"/>
    <lineage>
        <taxon>Eukaryota</taxon>
        <taxon>Metazoa</taxon>
        <taxon>Chordata</taxon>
        <taxon>Craniata</taxon>
        <taxon>Vertebrata</taxon>
        <taxon>Euteleostomi</taxon>
        <taxon>Actinopterygii</taxon>
        <taxon>Neopterygii</taxon>
        <taxon>Teleostei</taxon>
        <taxon>Neoteleostei</taxon>
        <taxon>Acanthomorphata</taxon>
        <taxon>Gobiaria</taxon>
        <taxon>Gobiiformes</taxon>
        <taxon>Gobioidei</taxon>
        <taxon>Gobiidae</taxon>
        <taxon>Gobiinae</taxon>
        <taxon>Knipowitschia</taxon>
    </lineage>
</organism>
<gene>
    <name evidence="7" type="ORF">KC01_LOCUS19538</name>
</gene>
<keyword evidence="2" id="KW-0963">Cytoplasm</keyword>
<dbReference type="GO" id="GO:0019902">
    <property type="term" value="F:phosphatase binding"/>
    <property type="evidence" value="ECO:0007669"/>
    <property type="project" value="InterPro"/>
</dbReference>
<feature type="domain" description="Protein phosphatase 1 regulatory subunit 35 C-terminal" evidence="6">
    <location>
        <begin position="73"/>
        <end position="165"/>
    </location>
</feature>
<dbReference type="Pfam" id="PF15503">
    <property type="entry name" value="PPP1R35_C"/>
    <property type="match status" value="1"/>
</dbReference>
<evidence type="ECO:0000256" key="5">
    <source>
        <dbReference type="SAM" id="MobiDB-lite"/>
    </source>
</evidence>
<dbReference type="PANTHER" id="PTHR28625:SF1">
    <property type="entry name" value="PROTEIN PHOSPHATASE 1 REGULATORY SUBUNIT 35"/>
    <property type="match status" value="1"/>
</dbReference>
<dbReference type="Proteomes" id="UP001497482">
    <property type="component" value="Chromosome 19"/>
</dbReference>
<comment type="subcellular location">
    <subcellularLocation>
        <location evidence="1">Cytoplasm</location>
        <location evidence="1">Cytoskeleton</location>
        <location evidence="1">Microtubule organizing center</location>
        <location evidence="1">Centrosome</location>
        <location evidence="1">Centriole</location>
    </subcellularLocation>
</comment>
<dbReference type="InterPro" id="IPR029135">
    <property type="entry name" value="PPP1R35_C"/>
</dbReference>
<sequence>MSAPPSPLPPPPRPLSPNGLSHCALLDLSITAEPLLPPLSITAEPRSPDSAIGQVKQRVKTTNQLPACPEGAELNTTLALRAELQSLQGQQWDAAKALKETLEKNQRTRTMINNRATRGVSFSSHDRLYSSLVSVHVSESHVPRAAIPLVSAPKAPPTAGPDLLTSDPYHRPLPLQTCPTPCVKPRPHSAPFTLSQRRQRWDCSLGL</sequence>
<feature type="compositionally biased region" description="Pro residues" evidence="5">
    <location>
        <begin position="1"/>
        <end position="15"/>
    </location>
</feature>
<evidence type="ECO:0000256" key="2">
    <source>
        <dbReference type="ARBA" id="ARBA00022490"/>
    </source>
</evidence>
<protein>
    <recommendedName>
        <fullName evidence="6">Protein phosphatase 1 regulatory subunit 35 C-terminal domain-containing protein</fullName>
    </recommendedName>
</protein>
<evidence type="ECO:0000259" key="6">
    <source>
        <dbReference type="Pfam" id="PF15503"/>
    </source>
</evidence>
<dbReference type="EMBL" id="OZ035841">
    <property type="protein sequence ID" value="CAL1589952.1"/>
    <property type="molecule type" value="Genomic_DNA"/>
</dbReference>
<dbReference type="GO" id="GO:0005814">
    <property type="term" value="C:centriole"/>
    <property type="evidence" value="ECO:0007669"/>
    <property type="project" value="UniProtKB-SubCell"/>
</dbReference>
<evidence type="ECO:0000256" key="3">
    <source>
        <dbReference type="ARBA" id="ARBA00023212"/>
    </source>
</evidence>
<keyword evidence="8" id="KW-1185">Reference proteome</keyword>